<dbReference type="InParanoid" id="A0A3N4KXW1"/>
<organism evidence="4 5">
    <name type="scientific">Morchella conica CCBAS932</name>
    <dbReference type="NCBI Taxonomy" id="1392247"/>
    <lineage>
        <taxon>Eukaryota</taxon>
        <taxon>Fungi</taxon>
        <taxon>Dikarya</taxon>
        <taxon>Ascomycota</taxon>
        <taxon>Pezizomycotina</taxon>
        <taxon>Pezizomycetes</taxon>
        <taxon>Pezizales</taxon>
        <taxon>Morchellaceae</taxon>
        <taxon>Morchella</taxon>
    </lineage>
</organism>
<evidence type="ECO:0000313" key="5">
    <source>
        <dbReference type="Proteomes" id="UP000277580"/>
    </source>
</evidence>
<feature type="region of interest" description="Disordered" evidence="2">
    <location>
        <begin position="298"/>
        <end position="333"/>
    </location>
</feature>
<reference evidence="4 5" key="1">
    <citation type="journal article" date="2018" name="Nat. Ecol. Evol.">
        <title>Pezizomycetes genomes reveal the molecular basis of ectomycorrhizal truffle lifestyle.</title>
        <authorList>
            <person name="Murat C."/>
            <person name="Payen T."/>
            <person name="Noel B."/>
            <person name="Kuo A."/>
            <person name="Morin E."/>
            <person name="Chen J."/>
            <person name="Kohler A."/>
            <person name="Krizsan K."/>
            <person name="Balestrini R."/>
            <person name="Da Silva C."/>
            <person name="Montanini B."/>
            <person name="Hainaut M."/>
            <person name="Levati E."/>
            <person name="Barry K.W."/>
            <person name="Belfiori B."/>
            <person name="Cichocki N."/>
            <person name="Clum A."/>
            <person name="Dockter R.B."/>
            <person name="Fauchery L."/>
            <person name="Guy J."/>
            <person name="Iotti M."/>
            <person name="Le Tacon F."/>
            <person name="Lindquist E.A."/>
            <person name="Lipzen A."/>
            <person name="Malagnac F."/>
            <person name="Mello A."/>
            <person name="Molinier V."/>
            <person name="Miyauchi S."/>
            <person name="Poulain J."/>
            <person name="Riccioni C."/>
            <person name="Rubini A."/>
            <person name="Sitrit Y."/>
            <person name="Splivallo R."/>
            <person name="Traeger S."/>
            <person name="Wang M."/>
            <person name="Zifcakova L."/>
            <person name="Wipf D."/>
            <person name="Zambonelli A."/>
            <person name="Paolocci F."/>
            <person name="Nowrousian M."/>
            <person name="Ottonello S."/>
            <person name="Baldrian P."/>
            <person name="Spatafora J.W."/>
            <person name="Henrissat B."/>
            <person name="Nagy L.G."/>
            <person name="Aury J.M."/>
            <person name="Wincker P."/>
            <person name="Grigoriev I.V."/>
            <person name="Bonfante P."/>
            <person name="Martin F.M."/>
        </authorList>
    </citation>
    <scope>NUCLEOTIDE SEQUENCE [LARGE SCALE GENOMIC DNA]</scope>
    <source>
        <strain evidence="4 5">CCBAS932</strain>
    </source>
</reference>
<feature type="compositionally biased region" description="Basic and acidic residues" evidence="2">
    <location>
        <begin position="322"/>
        <end position="333"/>
    </location>
</feature>
<feature type="compositionally biased region" description="Basic residues" evidence="2">
    <location>
        <begin position="557"/>
        <end position="569"/>
    </location>
</feature>
<dbReference type="OrthoDB" id="10252032at2759"/>
<name>A0A3N4KXW1_9PEZI</name>
<gene>
    <name evidence="4" type="ORF">P167DRAFT_537531</name>
</gene>
<dbReference type="PANTHER" id="PTHR14490:SF5">
    <property type="entry name" value="PROTEIN KRI1 HOMOLOG"/>
    <property type="match status" value="1"/>
</dbReference>
<dbReference type="Proteomes" id="UP000277580">
    <property type="component" value="Unassembled WGS sequence"/>
</dbReference>
<feature type="region of interest" description="Disordered" evidence="2">
    <location>
        <begin position="118"/>
        <end position="233"/>
    </location>
</feature>
<feature type="compositionally biased region" description="Acidic residues" evidence="2">
    <location>
        <begin position="424"/>
        <end position="439"/>
    </location>
</feature>
<feature type="compositionally biased region" description="Polar residues" evidence="2">
    <location>
        <begin position="19"/>
        <end position="28"/>
    </location>
</feature>
<dbReference type="EMBL" id="ML119142">
    <property type="protein sequence ID" value="RPB10605.1"/>
    <property type="molecule type" value="Genomic_DNA"/>
</dbReference>
<dbReference type="AlphaFoldDB" id="A0A3N4KXW1"/>
<dbReference type="InterPro" id="IPR018034">
    <property type="entry name" value="Kri1"/>
</dbReference>
<accession>A0A3N4KXW1</accession>
<sequence>MSAKAKLITDSDSDSDSDTPASFHSANETPPADENENAGGFKINTEYARRFEHNKKREELQRLEEKYGKDDAVAADDSEEDTDSEDEDDNAVLATLELDREINATLTAIRKKDPRVYDGKTTFYTPIPEEPLSGDGDGDDDAAAKPEKPITLKDYHLRNLLSGTTPGADETPKPKTFVQEQAELKSSVVQSMHAAAAAEDSDDGEDAFLTRKSKPEEPADAPPPLPDLALADKNPDEFLNQFLSSRAWAASNVLTPALLDDDSEDEETAEAFEKAYNFRFENPDVESRGTLISYSRDTVSTNTVRREEKSARKIAREHKREKREAEAAEREREMGRLRKLKMEELLEKVRVLQEAAGIEGAGEEDAEALEKVLEGEWTEERVDEYIASKFGEEYYESGKADKPVFEDDIDIDDIVPDFEKEEGMGLDDDDEDEDAEDEGGVALNADADADADVEEEEAPSKKRKSKKEAKNDERKKRQKTKELKRKLEKYVDDNYDFEAQLPPPTTGSKTRGFRYRETTPETYGLTSLDILTATDQDLNTYVGLKKLATFREPEKKKKDKKRYGKKKRL</sequence>
<dbReference type="Pfam" id="PF05178">
    <property type="entry name" value="Kri1"/>
    <property type="match status" value="1"/>
</dbReference>
<dbReference type="GO" id="GO:0030686">
    <property type="term" value="C:90S preribosome"/>
    <property type="evidence" value="ECO:0007669"/>
    <property type="project" value="TreeGrafter"/>
</dbReference>
<evidence type="ECO:0000256" key="1">
    <source>
        <dbReference type="ARBA" id="ARBA00007473"/>
    </source>
</evidence>
<protein>
    <recommendedName>
        <fullName evidence="3">Kri1-like C-terminal domain-containing protein</fullName>
    </recommendedName>
</protein>
<comment type="similarity">
    <text evidence="1">Belongs to the KRI1 family.</text>
</comment>
<keyword evidence="5" id="KW-1185">Reference proteome</keyword>
<dbReference type="GO" id="GO:0005730">
    <property type="term" value="C:nucleolus"/>
    <property type="evidence" value="ECO:0007669"/>
    <property type="project" value="TreeGrafter"/>
</dbReference>
<dbReference type="GO" id="GO:0000447">
    <property type="term" value="P:endonucleolytic cleavage in ITS1 to separate SSU-rRNA from 5.8S rRNA and LSU-rRNA from tricistronic rRNA transcript (SSU-rRNA, 5.8S rRNA, LSU-rRNA)"/>
    <property type="evidence" value="ECO:0007669"/>
    <property type="project" value="TreeGrafter"/>
</dbReference>
<proteinExistence type="inferred from homology"/>
<feature type="region of interest" description="Disordered" evidence="2">
    <location>
        <begin position="1"/>
        <end position="91"/>
    </location>
</feature>
<dbReference type="PANTHER" id="PTHR14490">
    <property type="entry name" value="ZINC FINGER, ZZ TYPE"/>
    <property type="match status" value="1"/>
</dbReference>
<feature type="region of interest" description="Disordered" evidence="2">
    <location>
        <begin position="550"/>
        <end position="569"/>
    </location>
</feature>
<feature type="compositionally biased region" description="Acidic residues" evidence="2">
    <location>
        <begin position="73"/>
        <end position="90"/>
    </location>
</feature>
<feature type="region of interest" description="Disordered" evidence="2">
    <location>
        <begin position="405"/>
        <end position="515"/>
    </location>
</feature>
<dbReference type="Pfam" id="PF12936">
    <property type="entry name" value="Kri1_C"/>
    <property type="match status" value="1"/>
</dbReference>
<dbReference type="STRING" id="1392247.A0A3N4KXW1"/>
<evidence type="ECO:0000313" key="4">
    <source>
        <dbReference type="EMBL" id="RPB10605.1"/>
    </source>
</evidence>
<dbReference type="FunCoup" id="A0A3N4KXW1">
    <property type="interactions" value="626"/>
</dbReference>
<feature type="non-terminal residue" evidence="4">
    <location>
        <position position="569"/>
    </location>
</feature>
<dbReference type="InterPro" id="IPR024626">
    <property type="entry name" value="Kri1-like_C"/>
</dbReference>
<feature type="compositionally biased region" description="Acidic residues" evidence="2">
    <location>
        <begin position="447"/>
        <end position="457"/>
    </location>
</feature>
<feature type="compositionally biased region" description="Basic and acidic residues" evidence="2">
    <location>
        <begin position="142"/>
        <end position="157"/>
    </location>
</feature>
<feature type="compositionally biased region" description="Basic residues" evidence="2">
    <location>
        <begin position="312"/>
        <end position="321"/>
    </location>
</feature>
<feature type="compositionally biased region" description="Basic residues" evidence="2">
    <location>
        <begin position="476"/>
        <end position="487"/>
    </location>
</feature>
<evidence type="ECO:0000256" key="2">
    <source>
        <dbReference type="SAM" id="MobiDB-lite"/>
    </source>
</evidence>
<evidence type="ECO:0000259" key="3">
    <source>
        <dbReference type="Pfam" id="PF12936"/>
    </source>
</evidence>
<feature type="domain" description="Kri1-like C-terminal" evidence="3">
    <location>
        <begin position="485"/>
        <end position="569"/>
    </location>
</feature>
<feature type="compositionally biased region" description="Acidic residues" evidence="2">
    <location>
        <begin position="406"/>
        <end position="416"/>
    </location>
</feature>
<feature type="compositionally biased region" description="Basic and acidic residues" evidence="2">
    <location>
        <begin position="47"/>
        <end position="72"/>
    </location>
</feature>